<dbReference type="PANTHER" id="PTHR47429">
    <property type="entry name" value="PROTEIN TWIN LOV 1"/>
    <property type="match status" value="1"/>
</dbReference>
<feature type="compositionally biased region" description="Basic and acidic residues" evidence="4">
    <location>
        <begin position="555"/>
        <end position="571"/>
    </location>
</feature>
<dbReference type="PANTHER" id="PTHR47429:SF9">
    <property type="entry name" value="PAS DOMAIN-CONTAINING PROTEIN"/>
    <property type="match status" value="1"/>
</dbReference>
<dbReference type="PROSITE" id="PS50113">
    <property type="entry name" value="PAC"/>
    <property type="match status" value="1"/>
</dbReference>
<dbReference type="Pfam" id="PF13426">
    <property type="entry name" value="PAS_9"/>
    <property type="match status" value="1"/>
</dbReference>
<accession>A0A2J6R9T1</accession>
<keyword evidence="7" id="KW-1185">Reference proteome</keyword>
<proteinExistence type="predicted"/>
<evidence type="ECO:0000256" key="2">
    <source>
        <dbReference type="ARBA" id="ARBA00022643"/>
    </source>
</evidence>
<keyword evidence="2" id="KW-0288">FMN</keyword>
<dbReference type="Gene3D" id="3.30.450.20">
    <property type="entry name" value="PAS domain"/>
    <property type="match status" value="1"/>
</dbReference>
<evidence type="ECO:0000313" key="6">
    <source>
        <dbReference type="EMBL" id="PMD35279.1"/>
    </source>
</evidence>
<reference evidence="6 7" key="1">
    <citation type="submission" date="2016-04" db="EMBL/GenBank/DDBJ databases">
        <title>A degradative enzymes factory behind the ericoid mycorrhizal symbiosis.</title>
        <authorList>
            <consortium name="DOE Joint Genome Institute"/>
            <person name="Martino E."/>
            <person name="Morin E."/>
            <person name="Grelet G."/>
            <person name="Kuo A."/>
            <person name="Kohler A."/>
            <person name="Daghino S."/>
            <person name="Barry K."/>
            <person name="Choi C."/>
            <person name="Cichocki N."/>
            <person name="Clum A."/>
            <person name="Copeland A."/>
            <person name="Hainaut M."/>
            <person name="Haridas S."/>
            <person name="Labutti K."/>
            <person name="Lindquist E."/>
            <person name="Lipzen A."/>
            <person name="Khouja H.-R."/>
            <person name="Murat C."/>
            <person name="Ohm R."/>
            <person name="Olson A."/>
            <person name="Spatafora J."/>
            <person name="Veneault-Fourrey C."/>
            <person name="Henrissat B."/>
            <person name="Grigoriev I."/>
            <person name="Martin F."/>
            <person name="Perotto S."/>
        </authorList>
    </citation>
    <scope>NUCLEOTIDE SEQUENCE [LARGE SCALE GENOMIC DNA]</scope>
    <source>
        <strain evidence="6 7">F</strain>
    </source>
</reference>
<evidence type="ECO:0000313" key="7">
    <source>
        <dbReference type="Proteomes" id="UP000235786"/>
    </source>
</evidence>
<protein>
    <recommendedName>
        <fullName evidence="5">PAC domain-containing protein</fullName>
    </recommendedName>
</protein>
<feature type="compositionally biased region" description="Low complexity" evidence="4">
    <location>
        <begin position="613"/>
        <end position="628"/>
    </location>
</feature>
<dbReference type="Proteomes" id="UP000235786">
    <property type="component" value="Unassembled WGS sequence"/>
</dbReference>
<feature type="region of interest" description="Disordered" evidence="4">
    <location>
        <begin position="555"/>
        <end position="637"/>
    </location>
</feature>
<dbReference type="STRING" id="1149755.A0A2J6R9T1"/>
<dbReference type="InterPro" id="IPR035965">
    <property type="entry name" value="PAS-like_dom_sf"/>
</dbReference>
<evidence type="ECO:0000259" key="5">
    <source>
        <dbReference type="PROSITE" id="PS50113"/>
    </source>
</evidence>
<dbReference type="AlphaFoldDB" id="A0A2J6R9T1"/>
<sequence length="637" mass="70809">MAPNTMQNSPTVRSFRLSLLTIPALDLRPSVLFSMNDDISPMEVAQDQNPADSSFFDLQPPAQSTQHVKLEDVMKRLFSEEHLHFILGDHALFYRFSTFLNHYKPHLVPTLIRYLEMRKAVKAIEYANAVTGRVRWPSHTDYCKFSRLQAATMDVRFEDYAARELLLLCTEALSAFVTHIMVGVISQCAEQDITGRSIPAVHHLVGNLAEVFCLTDPSLHDNPIIFASEEFHRTTQYGTSYAIDSNCRFLQGPATDKECTLRLAKAISLGQETNDILLNYRRDGTPFANLLMCAPLRDDKGTVRYFIGCQCDITGLVIEGMGIESFRSLLQQGHNNDTAVQAQGKYKTVRSSSREKEALLKLQELSMTFSQEESDIVNRNSRAGDDSDAGSVKSNVPTSMKNRGQTKRVIDGNEIDGLSFSQLHMSNGETPGLPGVYKNYLLVRPYPSLQIIFSSPSLRLPGLLRTHLFTKIGGPSQTISALQQVFQDGASVTAKVLWLPKASQPGERGRGPAEVKPRFIHCTPLLGSDDRVGVWMIILVPVDGESGYRGYSMSEHELVDDTGEERRKLESRGTQSIDGDSDGGFGMKRNGRSGTVRRGRGDNEDQLYAEYLRSSSSTGESREGVSGTRKASFALER</sequence>
<feature type="region of interest" description="Disordered" evidence="4">
    <location>
        <begin position="373"/>
        <end position="403"/>
    </location>
</feature>
<dbReference type="OrthoDB" id="447251at2759"/>
<evidence type="ECO:0000256" key="1">
    <source>
        <dbReference type="ARBA" id="ARBA00022630"/>
    </source>
</evidence>
<evidence type="ECO:0000256" key="4">
    <source>
        <dbReference type="SAM" id="MobiDB-lite"/>
    </source>
</evidence>
<dbReference type="InterPro" id="IPR000700">
    <property type="entry name" value="PAS-assoc_C"/>
</dbReference>
<evidence type="ECO:0000256" key="3">
    <source>
        <dbReference type="ARBA" id="ARBA00022991"/>
    </source>
</evidence>
<feature type="compositionally biased region" description="Basic residues" evidence="4">
    <location>
        <begin position="589"/>
        <end position="598"/>
    </location>
</feature>
<feature type="domain" description="PAC" evidence="5">
    <location>
        <begin position="271"/>
        <end position="325"/>
    </location>
</feature>
<organism evidence="6 7">
    <name type="scientific">Hyaloscypha variabilis (strain UAMH 11265 / GT02V1 / F)</name>
    <name type="common">Meliniomyces variabilis</name>
    <dbReference type="NCBI Taxonomy" id="1149755"/>
    <lineage>
        <taxon>Eukaryota</taxon>
        <taxon>Fungi</taxon>
        <taxon>Dikarya</taxon>
        <taxon>Ascomycota</taxon>
        <taxon>Pezizomycotina</taxon>
        <taxon>Leotiomycetes</taxon>
        <taxon>Helotiales</taxon>
        <taxon>Hyaloscyphaceae</taxon>
        <taxon>Hyaloscypha</taxon>
        <taxon>Hyaloscypha variabilis</taxon>
    </lineage>
</organism>
<keyword evidence="3" id="KW-0157">Chromophore</keyword>
<dbReference type="EMBL" id="KZ613952">
    <property type="protein sequence ID" value="PMD35279.1"/>
    <property type="molecule type" value="Genomic_DNA"/>
</dbReference>
<dbReference type="SUPFAM" id="SSF55785">
    <property type="entry name" value="PYP-like sensor domain (PAS domain)"/>
    <property type="match status" value="1"/>
</dbReference>
<keyword evidence="1" id="KW-0285">Flavoprotein</keyword>
<feature type="compositionally biased region" description="Polar residues" evidence="4">
    <location>
        <begin position="392"/>
        <end position="403"/>
    </location>
</feature>
<dbReference type="InterPro" id="IPR000014">
    <property type="entry name" value="PAS"/>
</dbReference>
<name>A0A2J6R9T1_HYAVF</name>
<dbReference type="GO" id="GO:0005634">
    <property type="term" value="C:nucleus"/>
    <property type="evidence" value="ECO:0007669"/>
    <property type="project" value="TreeGrafter"/>
</dbReference>
<gene>
    <name evidence="6" type="ORF">L207DRAFT_637660</name>
</gene>